<organism evidence="2 3">
    <name type="scientific">Paraburkholderia steynii</name>
    <dbReference type="NCBI Taxonomy" id="1245441"/>
    <lineage>
        <taxon>Bacteria</taxon>
        <taxon>Pseudomonadati</taxon>
        <taxon>Pseudomonadota</taxon>
        <taxon>Betaproteobacteria</taxon>
        <taxon>Burkholderiales</taxon>
        <taxon>Burkholderiaceae</taxon>
        <taxon>Paraburkholderia</taxon>
    </lineage>
</organism>
<protein>
    <submittedName>
        <fullName evidence="2">Uncharacterized protein</fullName>
    </submittedName>
</protein>
<keyword evidence="3" id="KW-1185">Reference proteome</keyword>
<accession>A0A4R0XG18</accession>
<dbReference type="EMBL" id="MWML01000091">
    <property type="protein sequence ID" value="TCG06790.1"/>
    <property type="molecule type" value="Genomic_DNA"/>
</dbReference>
<dbReference type="Proteomes" id="UP000294200">
    <property type="component" value="Unassembled WGS sequence"/>
</dbReference>
<proteinExistence type="predicted"/>
<evidence type="ECO:0000256" key="1">
    <source>
        <dbReference type="SAM" id="MobiDB-lite"/>
    </source>
</evidence>
<name>A0A4R0XG18_9BURK</name>
<evidence type="ECO:0000313" key="3">
    <source>
        <dbReference type="Proteomes" id="UP000294200"/>
    </source>
</evidence>
<gene>
    <name evidence="2" type="ORF">BZM27_23800</name>
</gene>
<reference evidence="2 3" key="1">
    <citation type="submission" date="2017-02" db="EMBL/GenBank/DDBJ databases">
        <title>Paraburkholderia sophoroidis sp. nov. and Paraburkholderia steynii sp. nov. rhizobial symbionts of the fynbos legume Hypocalyptus sophoroides.</title>
        <authorList>
            <person name="Steenkamp E.T."/>
            <person name="Beukes C.W."/>
            <person name="Van Zyl E."/>
            <person name="Avontuur J."/>
            <person name="Chan W.Y."/>
            <person name="Hassen A."/>
            <person name="Palmer M."/>
            <person name="Mthombeni L."/>
            <person name="Phalane F."/>
            <person name="Sereme K."/>
            <person name="Venter S.N."/>
        </authorList>
    </citation>
    <scope>NUCLEOTIDE SEQUENCE [LARGE SCALE GENOMIC DNA]</scope>
    <source>
        <strain evidence="2 3">HC1.1ba</strain>
    </source>
</reference>
<sequence length="79" mass="8608">MERSLRHSIDFDAEPDAKPVAAGFTALPLNSRRPIQAGDRDPVSAVVLAPVKLPARKRTQPSVAGRSIYTGEGERRRIS</sequence>
<evidence type="ECO:0000313" key="2">
    <source>
        <dbReference type="EMBL" id="TCG06790.1"/>
    </source>
</evidence>
<dbReference type="AlphaFoldDB" id="A0A4R0XG18"/>
<comment type="caution">
    <text evidence="2">The sequence shown here is derived from an EMBL/GenBank/DDBJ whole genome shotgun (WGS) entry which is preliminary data.</text>
</comment>
<feature type="region of interest" description="Disordered" evidence="1">
    <location>
        <begin position="57"/>
        <end position="79"/>
    </location>
</feature>